<protein>
    <submittedName>
        <fullName evidence="1">Uncharacterized protein</fullName>
    </submittedName>
</protein>
<dbReference type="Proteomes" id="UP001177021">
    <property type="component" value="Unassembled WGS sequence"/>
</dbReference>
<gene>
    <name evidence="1" type="ORF">MILVUS5_LOCUS18787</name>
</gene>
<comment type="caution">
    <text evidence="1">The sequence shown here is derived from an EMBL/GenBank/DDBJ whole genome shotgun (WGS) entry which is preliminary data.</text>
</comment>
<proteinExistence type="predicted"/>
<accession>A0ACB0K4J5</accession>
<evidence type="ECO:0000313" key="1">
    <source>
        <dbReference type="EMBL" id="CAJ2651103.1"/>
    </source>
</evidence>
<evidence type="ECO:0000313" key="2">
    <source>
        <dbReference type="Proteomes" id="UP001177021"/>
    </source>
</evidence>
<organism evidence="1 2">
    <name type="scientific">Trifolium pratense</name>
    <name type="common">Red clover</name>
    <dbReference type="NCBI Taxonomy" id="57577"/>
    <lineage>
        <taxon>Eukaryota</taxon>
        <taxon>Viridiplantae</taxon>
        <taxon>Streptophyta</taxon>
        <taxon>Embryophyta</taxon>
        <taxon>Tracheophyta</taxon>
        <taxon>Spermatophyta</taxon>
        <taxon>Magnoliopsida</taxon>
        <taxon>eudicotyledons</taxon>
        <taxon>Gunneridae</taxon>
        <taxon>Pentapetalae</taxon>
        <taxon>rosids</taxon>
        <taxon>fabids</taxon>
        <taxon>Fabales</taxon>
        <taxon>Fabaceae</taxon>
        <taxon>Papilionoideae</taxon>
        <taxon>50 kb inversion clade</taxon>
        <taxon>NPAAA clade</taxon>
        <taxon>Hologalegina</taxon>
        <taxon>IRL clade</taxon>
        <taxon>Trifolieae</taxon>
        <taxon>Trifolium</taxon>
    </lineage>
</organism>
<keyword evidence="2" id="KW-1185">Reference proteome</keyword>
<dbReference type="EMBL" id="CASHSV030000110">
    <property type="protein sequence ID" value="CAJ2651103.1"/>
    <property type="molecule type" value="Genomic_DNA"/>
</dbReference>
<sequence length="57" mass="6581">MRHDFIKCTDNKRTNSDAMLVLKSRYMISQIELIPILVPKINLLSVVRTEDAMTTCL</sequence>
<name>A0ACB0K4J5_TRIPR</name>
<reference evidence="1" key="1">
    <citation type="submission" date="2023-10" db="EMBL/GenBank/DDBJ databases">
        <authorList>
            <person name="Rodriguez Cubillos JULIANA M."/>
            <person name="De Vega J."/>
        </authorList>
    </citation>
    <scope>NUCLEOTIDE SEQUENCE</scope>
</reference>